<dbReference type="InterPro" id="IPR050712">
    <property type="entry name" value="NAD(P)H-dep_reductase"/>
</dbReference>
<dbReference type="RefSeq" id="XP_022577190.1">
    <property type="nucleotide sequence ID" value="XM_022722087.1"/>
</dbReference>
<evidence type="ECO:0000313" key="2">
    <source>
        <dbReference type="EMBL" id="OJJ42680.1"/>
    </source>
</evidence>
<dbReference type="PANTHER" id="PTHR30543">
    <property type="entry name" value="CHROMATE REDUCTASE"/>
    <property type="match status" value="1"/>
</dbReference>
<dbReference type="InterPro" id="IPR005025">
    <property type="entry name" value="FMN_Rdtase-like_dom"/>
</dbReference>
<accession>A0A1L9S697</accession>
<dbReference type="STRING" id="1073090.A0A1L9S697"/>
<dbReference type="InterPro" id="IPR029039">
    <property type="entry name" value="Flavoprotein-like_sf"/>
</dbReference>
<sequence>MKIGLIVCSQRKPRAGLQISQLVLQSIQSLQTADVSIEPIDLAEWQLPLCDEPGIPSQIGSAREYVHEHTRRWSAEISRFDGFVFVTPQYNWGYPAGVKNAIDYLFNEWKGKVGMVVSYGGHGGGKAAEQLVQVLRGVRMKPVERTVGLTFPSREFLARAAAGEELSLEGVWEGEMEEVKRLFIEMVNTTK</sequence>
<organism evidence="2 3">
    <name type="scientific">Penicilliopsis zonata CBS 506.65</name>
    <dbReference type="NCBI Taxonomy" id="1073090"/>
    <lineage>
        <taxon>Eukaryota</taxon>
        <taxon>Fungi</taxon>
        <taxon>Dikarya</taxon>
        <taxon>Ascomycota</taxon>
        <taxon>Pezizomycotina</taxon>
        <taxon>Eurotiomycetes</taxon>
        <taxon>Eurotiomycetidae</taxon>
        <taxon>Eurotiales</taxon>
        <taxon>Aspergillaceae</taxon>
        <taxon>Penicilliopsis</taxon>
    </lineage>
</organism>
<dbReference type="Gene3D" id="3.40.50.360">
    <property type="match status" value="1"/>
</dbReference>
<dbReference type="Pfam" id="PF03358">
    <property type="entry name" value="FMN_red"/>
    <property type="match status" value="1"/>
</dbReference>
<keyword evidence="3" id="KW-1185">Reference proteome</keyword>
<dbReference type="GeneID" id="34608552"/>
<dbReference type="OrthoDB" id="68575at2759"/>
<dbReference type="PANTHER" id="PTHR30543:SF21">
    <property type="entry name" value="NAD(P)H-DEPENDENT FMN REDUCTASE LOT6"/>
    <property type="match status" value="1"/>
</dbReference>
<dbReference type="GO" id="GO:0005829">
    <property type="term" value="C:cytosol"/>
    <property type="evidence" value="ECO:0007669"/>
    <property type="project" value="TreeGrafter"/>
</dbReference>
<protein>
    <recommendedName>
        <fullName evidence="1">NADPH-dependent FMN reductase-like domain-containing protein</fullName>
    </recommendedName>
</protein>
<evidence type="ECO:0000259" key="1">
    <source>
        <dbReference type="Pfam" id="PF03358"/>
    </source>
</evidence>
<name>A0A1L9S697_9EURO</name>
<dbReference type="VEuPathDB" id="FungiDB:ASPZODRAFT_1286731"/>
<dbReference type="SUPFAM" id="SSF52218">
    <property type="entry name" value="Flavoproteins"/>
    <property type="match status" value="1"/>
</dbReference>
<dbReference type="Proteomes" id="UP000184188">
    <property type="component" value="Unassembled WGS sequence"/>
</dbReference>
<dbReference type="GO" id="GO:0010181">
    <property type="term" value="F:FMN binding"/>
    <property type="evidence" value="ECO:0007669"/>
    <property type="project" value="TreeGrafter"/>
</dbReference>
<proteinExistence type="predicted"/>
<gene>
    <name evidence="2" type="ORF">ASPZODRAFT_1286731</name>
</gene>
<dbReference type="AlphaFoldDB" id="A0A1L9S697"/>
<evidence type="ECO:0000313" key="3">
    <source>
        <dbReference type="Proteomes" id="UP000184188"/>
    </source>
</evidence>
<dbReference type="EMBL" id="KV878357">
    <property type="protein sequence ID" value="OJJ42680.1"/>
    <property type="molecule type" value="Genomic_DNA"/>
</dbReference>
<dbReference type="GO" id="GO:0016491">
    <property type="term" value="F:oxidoreductase activity"/>
    <property type="evidence" value="ECO:0007669"/>
    <property type="project" value="InterPro"/>
</dbReference>
<feature type="domain" description="NADPH-dependent FMN reductase-like" evidence="1">
    <location>
        <begin position="1"/>
        <end position="148"/>
    </location>
</feature>
<reference evidence="3" key="1">
    <citation type="journal article" date="2017" name="Genome Biol.">
        <title>Comparative genomics reveals high biological diversity and specific adaptations in the industrially and medically important fungal genus Aspergillus.</title>
        <authorList>
            <person name="de Vries R.P."/>
            <person name="Riley R."/>
            <person name="Wiebenga A."/>
            <person name="Aguilar-Osorio G."/>
            <person name="Amillis S."/>
            <person name="Uchima C.A."/>
            <person name="Anderluh G."/>
            <person name="Asadollahi M."/>
            <person name="Askin M."/>
            <person name="Barry K."/>
            <person name="Battaglia E."/>
            <person name="Bayram O."/>
            <person name="Benocci T."/>
            <person name="Braus-Stromeyer S.A."/>
            <person name="Caldana C."/>
            <person name="Canovas D."/>
            <person name="Cerqueira G.C."/>
            <person name="Chen F."/>
            <person name="Chen W."/>
            <person name="Choi C."/>
            <person name="Clum A."/>
            <person name="Dos Santos R.A."/>
            <person name="Damasio A.R."/>
            <person name="Diallinas G."/>
            <person name="Emri T."/>
            <person name="Fekete E."/>
            <person name="Flipphi M."/>
            <person name="Freyberg S."/>
            <person name="Gallo A."/>
            <person name="Gournas C."/>
            <person name="Habgood R."/>
            <person name="Hainaut M."/>
            <person name="Harispe M.L."/>
            <person name="Henrissat B."/>
            <person name="Hilden K.S."/>
            <person name="Hope R."/>
            <person name="Hossain A."/>
            <person name="Karabika E."/>
            <person name="Karaffa L."/>
            <person name="Karanyi Z."/>
            <person name="Krasevec N."/>
            <person name="Kuo A."/>
            <person name="Kusch H."/>
            <person name="LaButti K."/>
            <person name="Lagendijk E.L."/>
            <person name="Lapidus A."/>
            <person name="Levasseur A."/>
            <person name="Lindquist E."/>
            <person name="Lipzen A."/>
            <person name="Logrieco A.F."/>
            <person name="MacCabe A."/>
            <person name="Maekelae M.R."/>
            <person name="Malavazi I."/>
            <person name="Melin P."/>
            <person name="Meyer V."/>
            <person name="Mielnichuk N."/>
            <person name="Miskei M."/>
            <person name="Molnar A.P."/>
            <person name="Mule G."/>
            <person name="Ngan C.Y."/>
            <person name="Orejas M."/>
            <person name="Orosz E."/>
            <person name="Ouedraogo J.P."/>
            <person name="Overkamp K.M."/>
            <person name="Park H.-S."/>
            <person name="Perrone G."/>
            <person name="Piumi F."/>
            <person name="Punt P.J."/>
            <person name="Ram A.F."/>
            <person name="Ramon A."/>
            <person name="Rauscher S."/>
            <person name="Record E."/>
            <person name="Riano-Pachon D.M."/>
            <person name="Robert V."/>
            <person name="Roehrig J."/>
            <person name="Ruller R."/>
            <person name="Salamov A."/>
            <person name="Salih N.S."/>
            <person name="Samson R.A."/>
            <person name="Sandor E."/>
            <person name="Sanguinetti M."/>
            <person name="Schuetze T."/>
            <person name="Sepcic K."/>
            <person name="Shelest E."/>
            <person name="Sherlock G."/>
            <person name="Sophianopoulou V."/>
            <person name="Squina F.M."/>
            <person name="Sun H."/>
            <person name="Susca A."/>
            <person name="Todd R.B."/>
            <person name="Tsang A."/>
            <person name="Unkles S.E."/>
            <person name="van de Wiele N."/>
            <person name="van Rossen-Uffink D."/>
            <person name="Oliveira J.V."/>
            <person name="Vesth T.C."/>
            <person name="Visser J."/>
            <person name="Yu J.-H."/>
            <person name="Zhou M."/>
            <person name="Andersen M.R."/>
            <person name="Archer D.B."/>
            <person name="Baker S.E."/>
            <person name="Benoit I."/>
            <person name="Brakhage A.A."/>
            <person name="Braus G.H."/>
            <person name="Fischer R."/>
            <person name="Frisvad J.C."/>
            <person name="Goldman G.H."/>
            <person name="Houbraken J."/>
            <person name="Oakley B."/>
            <person name="Pocsi I."/>
            <person name="Scazzocchio C."/>
            <person name="Seiboth B."/>
            <person name="vanKuyk P.A."/>
            <person name="Wortman J."/>
            <person name="Dyer P.S."/>
            <person name="Grigoriev I.V."/>
        </authorList>
    </citation>
    <scope>NUCLEOTIDE SEQUENCE [LARGE SCALE GENOMIC DNA]</scope>
    <source>
        <strain evidence="3">CBS 506.65</strain>
    </source>
</reference>